<dbReference type="EMBL" id="SDMP01000009">
    <property type="protein sequence ID" value="RYR40985.1"/>
    <property type="molecule type" value="Genomic_DNA"/>
</dbReference>
<gene>
    <name evidence="2" type="ORF">Ahy_A09g046727</name>
</gene>
<name>A0A445BQM4_ARAHY</name>
<feature type="transmembrane region" description="Helical" evidence="1">
    <location>
        <begin position="12"/>
        <end position="32"/>
    </location>
</feature>
<reference evidence="2 3" key="1">
    <citation type="submission" date="2019-01" db="EMBL/GenBank/DDBJ databases">
        <title>Sequencing of cultivated peanut Arachis hypogaea provides insights into genome evolution and oil improvement.</title>
        <authorList>
            <person name="Chen X."/>
        </authorList>
    </citation>
    <scope>NUCLEOTIDE SEQUENCE [LARGE SCALE GENOMIC DNA]</scope>
    <source>
        <strain evidence="3">cv. Fuhuasheng</strain>
        <tissue evidence="2">Leaves</tissue>
    </source>
</reference>
<keyword evidence="1" id="KW-0472">Membrane</keyword>
<organism evidence="2 3">
    <name type="scientific">Arachis hypogaea</name>
    <name type="common">Peanut</name>
    <dbReference type="NCBI Taxonomy" id="3818"/>
    <lineage>
        <taxon>Eukaryota</taxon>
        <taxon>Viridiplantae</taxon>
        <taxon>Streptophyta</taxon>
        <taxon>Embryophyta</taxon>
        <taxon>Tracheophyta</taxon>
        <taxon>Spermatophyta</taxon>
        <taxon>Magnoliopsida</taxon>
        <taxon>eudicotyledons</taxon>
        <taxon>Gunneridae</taxon>
        <taxon>Pentapetalae</taxon>
        <taxon>rosids</taxon>
        <taxon>fabids</taxon>
        <taxon>Fabales</taxon>
        <taxon>Fabaceae</taxon>
        <taxon>Papilionoideae</taxon>
        <taxon>50 kb inversion clade</taxon>
        <taxon>dalbergioids sensu lato</taxon>
        <taxon>Dalbergieae</taxon>
        <taxon>Pterocarpus clade</taxon>
        <taxon>Arachis</taxon>
    </lineage>
</organism>
<keyword evidence="3" id="KW-1185">Reference proteome</keyword>
<comment type="caution">
    <text evidence="2">The sequence shown here is derived from an EMBL/GenBank/DDBJ whole genome shotgun (WGS) entry which is preliminary data.</text>
</comment>
<evidence type="ECO:0000313" key="3">
    <source>
        <dbReference type="Proteomes" id="UP000289738"/>
    </source>
</evidence>
<proteinExistence type="predicted"/>
<keyword evidence="1" id="KW-0812">Transmembrane</keyword>
<keyword evidence="1" id="KW-1133">Transmembrane helix</keyword>
<dbReference type="AlphaFoldDB" id="A0A445BQM4"/>
<sequence>MPMARNIINMNVSLPASSSYIFWIVATCLFNFNPMWSK</sequence>
<accession>A0A445BQM4</accession>
<evidence type="ECO:0000256" key="1">
    <source>
        <dbReference type="SAM" id="Phobius"/>
    </source>
</evidence>
<protein>
    <submittedName>
        <fullName evidence="2">Uncharacterized protein</fullName>
    </submittedName>
</protein>
<evidence type="ECO:0000313" key="2">
    <source>
        <dbReference type="EMBL" id="RYR40985.1"/>
    </source>
</evidence>
<dbReference type="Proteomes" id="UP000289738">
    <property type="component" value="Chromosome A09"/>
</dbReference>